<dbReference type="InterPro" id="IPR015807">
    <property type="entry name" value="His-tRNA-ligase"/>
</dbReference>
<comment type="subcellular location">
    <subcellularLocation>
        <location evidence="9">Cytoplasm</location>
    </subcellularLocation>
</comment>
<dbReference type="InterPro" id="IPR033656">
    <property type="entry name" value="HisRS_anticodon"/>
</dbReference>
<dbReference type="EMBL" id="WHOC01000183">
    <property type="protein sequence ID" value="NOU91074.1"/>
    <property type="molecule type" value="Genomic_DNA"/>
</dbReference>
<dbReference type="PROSITE" id="PS50862">
    <property type="entry name" value="AA_TRNA_LIGASE_II"/>
    <property type="match status" value="1"/>
</dbReference>
<dbReference type="InterPro" id="IPR004154">
    <property type="entry name" value="Anticodon-bd"/>
</dbReference>
<evidence type="ECO:0000313" key="12">
    <source>
        <dbReference type="Proteomes" id="UP000658690"/>
    </source>
</evidence>
<dbReference type="InterPro" id="IPR041715">
    <property type="entry name" value="HisRS-like_core"/>
</dbReference>
<sequence length="421" mass="47284">MSIQKPKGTQDLLPGEVEKWQYLESKARDLCQRFNYKEIRTPIFEETDLFIRGVGETTDIVGKEMYTFLDKGDRSMTLRPEGTAGVVRAYVENKLYGIPDLTKLYYVGPMFRYEQPQAGRYRQFHQFGIEAFGSVDPSIDAEVVALGYTFYKEIGLKEVTVEINSVGTPAVRTVYREKLQEFFAPVKHLLCKDCQSRFDRNPMRILDCKVDQKYGEGAPEILDFLDEECTSHFALVQEHLTAMEIPYRINPRLVRGLDYYTHTAFEYKAAGIGAIDTIGGGGRYNGLVEQIGGRGTDQPGVGLGLGLERILLVLQAQGVEIPKPEPLDVYLIGLGDAAEKEVTKLLHQLRVQGLKAEKDYQGRKMKAQMKSADRFQATYVAILGDDELVRGEITLKKMDTGSQLTVSLADLSSNAAKTLFE</sequence>
<dbReference type="HAMAP" id="MF_00127">
    <property type="entry name" value="His_tRNA_synth"/>
    <property type="match status" value="1"/>
</dbReference>
<dbReference type="Pfam" id="PF13393">
    <property type="entry name" value="tRNA-synt_His"/>
    <property type="match status" value="2"/>
</dbReference>
<evidence type="ECO:0000256" key="5">
    <source>
        <dbReference type="ARBA" id="ARBA00022840"/>
    </source>
</evidence>
<reference evidence="11 12" key="1">
    <citation type="submission" date="2019-10" db="EMBL/GenBank/DDBJ databases">
        <title>Description of Paenibacillus choica sp. nov.</title>
        <authorList>
            <person name="Carlier A."/>
            <person name="Qi S."/>
        </authorList>
    </citation>
    <scope>NUCLEOTIDE SEQUENCE [LARGE SCALE GENOMIC DNA]</scope>
    <source>
        <strain evidence="11 12">LMG 31460</strain>
    </source>
</reference>
<evidence type="ECO:0000256" key="2">
    <source>
        <dbReference type="ARBA" id="ARBA00022490"/>
    </source>
</evidence>
<keyword evidence="3 9" id="KW-0436">Ligase</keyword>
<feature type="domain" description="Aminoacyl-transfer RNA synthetases class-II family profile" evidence="10">
    <location>
        <begin position="8"/>
        <end position="322"/>
    </location>
</feature>
<evidence type="ECO:0000256" key="9">
    <source>
        <dbReference type="HAMAP-Rule" id="MF_00127"/>
    </source>
</evidence>
<dbReference type="CDD" id="cd00859">
    <property type="entry name" value="HisRS_anticodon"/>
    <property type="match status" value="1"/>
</dbReference>
<evidence type="ECO:0000259" key="10">
    <source>
        <dbReference type="PROSITE" id="PS50862"/>
    </source>
</evidence>
<dbReference type="PIRSF" id="PIRSF001549">
    <property type="entry name" value="His-tRNA_synth"/>
    <property type="match status" value="1"/>
</dbReference>
<comment type="similarity">
    <text evidence="1 9">Belongs to the class-II aminoacyl-tRNA synthetase family.</text>
</comment>
<keyword evidence="7 9" id="KW-0030">Aminoacyl-tRNA synthetase</keyword>
<evidence type="ECO:0000256" key="6">
    <source>
        <dbReference type="ARBA" id="ARBA00022917"/>
    </source>
</evidence>
<evidence type="ECO:0000256" key="3">
    <source>
        <dbReference type="ARBA" id="ARBA00022598"/>
    </source>
</evidence>
<dbReference type="PANTHER" id="PTHR43707">
    <property type="entry name" value="HISTIDYL-TRNA SYNTHETASE"/>
    <property type="match status" value="1"/>
</dbReference>
<evidence type="ECO:0000256" key="7">
    <source>
        <dbReference type="ARBA" id="ARBA00023146"/>
    </source>
</evidence>
<dbReference type="Gene3D" id="3.40.50.800">
    <property type="entry name" value="Anticodon-binding domain"/>
    <property type="match status" value="1"/>
</dbReference>
<proteinExistence type="inferred from homology"/>
<dbReference type="Proteomes" id="UP000658690">
    <property type="component" value="Unassembled WGS sequence"/>
</dbReference>
<dbReference type="InterPro" id="IPR006195">
    <property type="entry name" value="aa-tRNA-synth_II"/>
</dbReference>
<name>A0ABX1ZEV6_9BACL</name>
<comment type="catalytic activity">
    <reaction evidence="8 9">
        <text>tRNA(His) + L-histidine + ATP = L-histidyl-tRNA(His) + AMP + diphosphate + H(+)</text>
        <dbReference type="Rhea" id="RHEA:17313"/>
        <dbReference type="Rhea" id="RHEA-COMP:9665"/>
        <dbReference type="Rhea" id="RHEA-COMP:9689"/>
        <dbReference type="ChEBI" id="CHEBI:15378"/>
        <dbReference type="ChEBI" id="CHEBI:30616"/>
        <dbReference type="ChEBI" id="CHEBI:33019"/>
        <dbReference type="ChEBI" id="CHEBI:57595"/>
        <dbReference type="ChEBI" id="CHEBI:78442"/>
        <dbReference type="ChEBI" id="CHEBI:78527"/>
        <dbReference type="ChEBI" id="CHEBI:456215"/>
        <dbReference type="EC" id="6.1.1.21"/>
    </reaction>
</comment>
<keyword evidence="5 9" id="KW-0067">ATP-binding</keyword>
<accession>A0ABX1ZEV6</accession>
<dbReference type="InterPro" id="IPR036621">
    <property type="entry name" value="Anticodon-bd_dom_sf"/>
</dbReference>
<keyword evidence="2 9" id="KW-0963">Cytoplasm</keyword>
<evidence type="ECO:0000313" key="11">
    <source>
        <dbReference type="EMBL" id="NOU91074.1"/>
    </source>
</evidence>
<dbReference type="GO" id="GO:0004821">
    <property type="term" value="F:histidine-tRNA ligase activity"/>
    <property type="evidence" value="ECO:0007669"/>
    <property type="project" value="UniProtKB-EC"/>
</dbReference>
<dbReference type="InterPro" id="IPR045864">
    <property type="entry name" value="aa-tRNA-synth_II/BPL/LPL"/>
</dbReference>
<dbReference type="SUPFAM" id="SSF52954">
    <property type="entry name" value="Class II aaRS ABD-related"/>
    <property type="match status" value="1"/>
</dbReference>
<evidence type="ECO:0000256" key="8">
    <source>
        <dbReference type="ARBA" id="ARBA00047639"/>
    </source>
</evidence>
<keyword evidence="12" id="KW-1185">Reference proteome</keyword>
<keyword evidence="6 9" id="KW-0648">Protein biosynthesis</keyword>
<dbReference type="CDD" id="cd00773">
    <property type="entry name" value="HisRS-like_core"/>
    <property type="match status" value="1"/>
</dbReference>
<comment type="subunit">
    <text evidence="9">Homodimer.</text>
</comment>
<dbReference type="EC" id="6.1.1.21" evidence="9"/>
<gene>
    <name evidence="9" type="primary">hisS</name>
    <name evidence="11" type="ORF">GC102_35905</name>
</gene>
<dbReference type="Gene3D" id="3.30.930.10">
    <property type="entry name" value="Bira Bifunctional Protein, Domain 2"/>
    <property type="match status" value="1"/>
</dbReference>
<keyword evidence="4 9" id="KW-0547">Nucleotide-binding</keyword>
<dbReference type="SUPFAM" id="SSF55681">
    <property type="entry name" value="Class II aaRS and biotin synthetases"/>
    <property type="match status" value="1"/>
</dbReference>
<dbReference type="InterPro" id="IPR004516">
    <property type="entry name" value="HisRS/HisZ"/>
</dbReference>
<protein>
    <recommendedName>
        <fullName evidence="9">Histidine--tRNA ligase</fullName>
        <ecNumber evidence="9">6.1.1.21</ecNumber>
    </recommendedName>
    <alternativeName>
        <fullName evidence="9">Histidyl-tRNA synthetase</fullName>
        <shortName evidence="9">HisRS</shortName>
    </alternativeName>
</protein>
<dbReference type="PANTHER" id="PTHR43707:SF1">
    <property type="entry name" value="HISTIDINE--TRNA LIGASE, MITOCHONDRIAL-RELATED"/>
    <property type="match status" value="1"/>
</dbReference>
<evidence type="ECO:0000256" key="4">
    <source>
        <dbReference type="ARBA" id="ARBA00022741"/>
    </source>
</evidence>
<dbReference type="RefSeq" id="WP_171693776.1">
    <property type="nucleotide sequence ID" value="NZ_WHOC01000183.1"/>
</dbReference>
<dbReference type="Pfam" id="PF03129">
    <property type="entry name" value="HGTP_anticodon"/>
    <property type="match status" value="1"/>
</dbReference>
<organism evidence="11 12">
    <name type="scientific">Paenibacillus germinis</name>
    <dbReference type="NCBI Taxonomy" id="2654979"/>
    <lineage>
        <taxon>Bacteria</taxon>
        <taxon>Bacillati</taxon>
        <taxon>Bacillota</taxon>
        <taxon>Bacilli</taxon>
        <taxon>Bacillales</taxon>
        <taxon>Paenibacillaceae</taxon>
        <taxon>Paenibacillus</taxon>
    </lineage>
</organism>
<dbReference type="NCBIfam" id="TIGR00442">
    <property type="entry name" value="hisS"/>
    <property type="match status" value="1"/>
</dbReference>
<comment type="caution">
    <text evidence="11">The sequence shown here is derived from an EMBL/GenBank/DDBJ whole genome shotgun (WGS) entry which is preliminary data.</text>
</comment>
<evidence type="ECO:0000256" key="1">
    <source>
        <dbReference type="ARBA" id="ARBA00008226"/>
    </source>
</evidence>